<dbReference type="Proteomes" id="UP001231166">
    <property type="component" value="Plasmid pRho-VOC14-C342"/>
</dbReference>
<evidence type="ECO:0000313" key="5">
    <source>
        <dbReference type="Proteomes" id="UP001231166"/>
    </source>
</evidence>
<dbReference type="Proteomes" id="UP001066327">
    <property type="component" value="Unassembled WGS sequence"/>
</dbReference>
<evidence type="ECO:0000313" key="3">
    <source>
        <dbReference type="EMBL" id="WLF51362.1"/>
    </source>
</evidence>
<dbReference type="RefSeq" id="WP_269591994.1">
    <property type="nucleotide sequence ID" value="NZ_CP130954.1"/>
</dbReference>
<evidence type="ECO:0000313" key="4">
    <source>
        <dbReference type="Proteomes" id="UP001066327"/>
    </source>
</evidence>
<proteinExistence type="predicted"/>
<evidence type="ECO:0000256" key="1">
    <source>
        <dbReference type="SAM" id="MobiDB-lite"/>
    </source>
</evidence>
<reference evidence="3" key="2">
    <citation type="submission" date="2023-07" db="EMBL/GenBank/DDBJ databases">
        <title>Genomic analysis of Rhodococcus opacus VOC-14 with glycol ethers degradation activity.</title>
        <authorList>
            <person name="Narkevich D.A."/>
            <person name="Hlushen A.M."/>
            <person name="Akhremchuk A.E."/>
            <person name="Sikolenko M.A."/>
            <person name="Valentovich L.N."/>
        </authorList>
    </citation>
    <scope>NUCLEOTIDE SEQUENCE</scope>
    <source>
        <strain evidence="3">VOC-14</strain>
        <plasmid evidence="3">pRho-VOC14-C342</plasmid>
    </source>
</reference>
<keyword evidence="3" id="KW-0614">Plasmid</keyword>
<name>A0AAX3YPG9_RHOOP</name>
<dbReference type="AlphaFoldDB" id="A0AAX3YPG9"/>
<feature type="region of interest" description="Disordered" evidence="1">
    <location>
        <begin position="1"/>
        <end position="39"/>
    </location>
</feature>
<reference evidence="2" key="1">
    <citation type="submission" date="2022-12" db="EMBL/GenBank/DDBJ databases">
        <authorList>
            <person name="Krivoruchko A.V."/>
            <person name="Elkin A."/>
        </authorList>
    </citation>
    <scope>NUCLEOTIDE SEQUENCE</scope>
    <source>
        <strain evidence="2">IEGM 249</strain>
    </source>
</reference>
<protein>
    <submittedName>
        <fullName evidence="3">Uncharacterized protein</fullName>
    </submittedName>
</protein>
<geneLocation type="plasmid" evidence="3 5">
    <name>pRho-VOC14-C342</name>
</geneLocation>
<dbReference type="EMBL" id="JAPWIS010000017">
    <property type="protein sequence ID" value="MCZ4587642.1"/>
    <property type="molecule type" value="Genomic_DNA"/>
</dbReference>
<feature type="compositionally biased region" description="Basic and acidic residues" evidence="1">
    <location>
        <begin position="1"/>
        <end position="18"/>
    </location>
</feature>
<evidence type="ECO:0000313" key="2">
    <source>
        <dbReference type="EMBL" id="MCZ4587642.1"/>
    </source>
</evidence>
<accession>A0AAX3YPG9</accession>
<sequence length="52" mass="5570">MSDRRLDVDRTEWHEESRSGAAQSPATPGTHYGCPSTGALDARNLVGSLSIL</sequence>
<gene>
    <name evidence="2" type="ORF">O4328_28810</name>
    <name evidence="3" type="ORF">Q5707_37450</name>
</gene>
<keyword evidence="4" id="KW-1185">Reference proteome</keyword>
<organism evidence="3 5">
    <name type="scientific">Rhodococcus opacus</name>
    <name type="common">Nocardia opaca</name>
    <dbReference type="NCBI Taxonomy" id="37919"/>
    <lineage>
        <taxon>Bacteria</taxon>
        <taxon>Bacillati</taxon>
        <taxon>Actinomycetota</taxon>
        <taxon>Actinomycetes</taxon>
        <taxon>Mycobacteriales</taxon>
        <taxon>Nocardiaceae</taxon>
        <taxon>Rhodococcus</taxon>
    </lineage>
</organism>
<dbReference type="EMBL" id="CP130954">
    <property type="protein sequence ID" value="WLF51362.1"/>
    <property type="molecule type" value="Genomic_DNA"/>
</dbReference>